<organism evidence="1 2">
    <name type="scientific">Bacteroides intestinalis DSM 17393</name>
    <dbReference type="NCBI Taxonomy" id="471870"/>
    <lineage>
        <taxon>Bacteria</taxon>
        <taxon>Pseudomonadati</taxon>
        <taxon>Bacteroidota</taxon>
        <taxon>Bacteroidia</taxon>
        <taxon>Bacteroidales</taxon>
        <taxon>Bacteroidaceae</taxon>
        <taxon>Bacteroides</taxon>
    </lineage>
</organism>
<gene>
    <name evidence="1" type="ORF">BACINT_02190</name>
</gene>
<dbReference type="EMBL" id="ABJL02000008">
    <property type="protein sequence ID" value="EDV03077.1"/>
    <property type="molecule type" value="Genomic_DNA"/>
</dbReference>
<reference evidence="1 2" key="2">
    <citation type="submission" date="2008-04" db="EMBL/GenBank/DDBJ databases">
        <authorList>
            <person name="Fulton L."/>
            <person name="Clifton S."/>
            <person name="Fulton B."/>
            <person name="Xu J."/>
            <person name="Minx P."/>
            <person name="Pepin K.H."/>
            <person name="Johnson M."/>
            <person name="Thiruvilangam P."/>
            <person name="Bhonagiri V."/>
            <person name="Nash W.E."/>
            <person name="Mardis E.R."/>
            <person name="Wilson R.K."/>
        </authorList>
    </citation>
    <scope>NUCLEOTIDE SEQUENCE [LARGE SCALE GENOMIC DNA]</scope>
    <source>
        <strain evidence="1 2">DSM 17393</strain>
    </source>
</reference>
<proteinExistence type="predicted"/>
<accession>B3CCQ9</accession>
<evidence type="ECO:0000313" key="1">
    <source>
        <dbReference type="EMBL" id="EDV03077.1"/>
    </source>
</evidence>
<dbReference type="AlphaFoldDB" id="B3CCQ9"/>
<name>B3CCQ9_9BACE</name>
<reference evidence="1 2" key="1">
    <citation type="submission" date="2008-04" db="EMBL/GenBank/DDBJ databases">
        <title>Draft genome sequence of Bacteroides intestinalis (DSM 17393).</title>
        <authorList>
            <person name="Sudarsanam P."/>
            <person name="Ley R."/>
            <person name="Guruge J."/>
            <person name="Turnbaugh P.J."/>
            <person name="Mahowald M."/>
            <person name="Liep D."/>
            <person name="Gordon J."/>
        </authorList>
    </citation>
    <scope>NUCLEOTIDE SEQUENCE [LARGE SCALE GENOMIC DNA]</scope>
    <source>
        <strain evidence="1 2">DSM 17393</strain>
    </source>
</reference>
<comment type="caution">
    <text evidence="1">The sequence shown here is derived from an EMBL/GenBank/DDBJ whole genome shotgun (WGS) entry which is preliminary data.</text>
</comment>
<sequence length="52" mass="6165">MVKNNQIHNGTINRFWKASRISDIQHIDILITRKVWLVEEQLAYGDVFNLIL</sequence>
<dbReference type="STRING" id="471870.BACINT_02190"/>
<dbReference type="Proteomes" id="UP000004596">
    <property type="component" value="Unassembled WGS sequence"/>
</dbReference>
<protein>
    <submittedName>
        <fullName evidence="1">Uncharacterized protein</fullName>
    </submittedName>
</protein>
<evidence type="ECO:0000313" key="2">
    <source>
        <dbReference type="Proteomes" id="UP000004596"/>
    </source>
</evidence>